<proteinExistence type="predicted"/>
<name>A0AC34GR03_9BILA</name>
<dbReference type="Proteomes" id="UP000887579">
    <property type="component" value="Unplaced"/>
</dbReference>
<reference evidence="2" key="1">
    <citation type="submission" date="2022-11" db="UniProtKB">
        <authorList>
            <consortium name="WormBaseParasite"/>
        </authorList>
    </citation>
    <scope>IDENTIFICATION</scope>
</reference>
<sequence>MSLDLCIDPLDCEFPGLVNEILSLPTDNNDRSMVLACSLTIEGYAYFLCNKVLYVWNYLTKEKGVNPHAFRLNLPTTGLNYSINSIVVANKDSTVLPSVLAVSPEGLLRYWPSISASVPKDKELSLNNEVVLSVIPYSDEDHVTRYILATTTGSFYNIDIFKEHFLQGSGADGAITYRSIGINSSSLTRRMTSVIFGGASKKQSLIKTLVVKNFFVSNEADLVAVYQTTIEICSVKKANVVKSIDARDYILRSYLKTANETIADPKRLPNIYIADVVQYNNGLLMLIAVAKQRAPTLSFGLVHLTEESIGDNSANFVTLVGISEQYRLPVPSAEQPLPKINLYTPTPTNFIIVFPTMVVSLENVDVGAESLCDITKFKEPLLGSACVNQFCQVILRKNGICDVRHLPSGFEINFWQKYKTQMESIDAESNSHFAMLKKVFMLFASKNLPEARSKFAQMIRSFGDYNELAEFIVLMTKGLLDRIPPNDPRWKEGTQRTRDPSIRSISIASQLEDKVAHYKMVTMFLRYFGLFDRLNHPSKTFNGRSALTVLSEYGEKLYAMSITVAMISQLTLPSVETAIKRLAMEIQTQLRMTDNTVLTAHDYFAKEVTSFEALIPAAMRVQQEEIKGKSRTEQITLFTEILSLYNTVIDATQFYKSQEWAIHIKRDEQIWTNSQQILTHFNRQFNLIFDFIESERGNYEGLLKKLLPIAKFILSQQSLYQRNRSSIIQRFYRFGKIDLALKLAEEFLDFATIIQHCYEKLPDVERQYQLEKYKTQFKNENFDIFLFEYYREHGLINDLLEQQGDRVEDFLSKHDEINWIRNIERREYGKAKETLRSIAYSAPNAERKKTLLSLAKLAALCEDEQNPEEIAQITNNLILLQHQEQISPDIAKAMNPTNAPLSLEEIVAADIGENNAEGFLKALIALTTIIDSRESKTDIGMETFEKLRNRIWTSIIKSADWNLIAKEVSKLSNEEAYERFTQFLLTTSLSDVMQRFIDYSIPPDCKLELLPKSTAALKDVFPLKNNEHARHLFEEFLDTNMEHIVRSIEKEVAQEA</sequence>
<protein>
    <submittedName>
        <fullName evidence="2">Uncharacterized protein</fullName>
    </submittedName>
</protein>
<organism evidence="1 2">
    <name type="scientific">Panagrolaimus sp. ES5</name>
    <dbReference type="NCBI Taxonomy" id="591445"/>
    <lineage>
        <taxon>Eukaryota</taxon>
        <taxon>Metazoa</taxon>
        <taxon>Ecdysozoa</taxon>
        <taxon>Nematoda</taxon>
        <taxon>Chromadorea</taxon>
        <taxon>Rhabditida</taxon>
        <taxon>Tylenchina</taxon>
        <taxon>Panagrolaimomorpha</taxon>
        <taxon>Panagrolaimoidea</taxon>
        <taxon>Panagrolaimidae</taxon>
        <taxon>Panagrolaimus</taxon>
    </lineage>
</organism>
<dbReference type="WBParaSite" id="ES5_v2.g7016.t1">
    <property type="protein sequence ID" value="ES5_v2.g7016.t1"/>
    <property type="gene ID" value="ES5_v2.g7016"/>
</dbReference>
<accession>A0AC34GR03</accession>
<evidence type="ECO:0000313" key="1">
    <source>
        <dbReference type="Proteomes" id="UP000887579"/>
    </source>
</evidence>
<evidence type="ECO:0000313" key="2">
    <source>
        <dbReference type="WBParaSite" id="ES5_v2.g7016.t1"/>
    </source>
</evidence>